<name>A0A939TAD6_9ACTN</name>
<dbReference type="AlphaFoldDB" id="A0A939TAD6"/>
<evidence type="ECO:0000313" key="1">
    <source>
        <dbReference type="EMBL" id="MBO2455289.1"/>
    </source>
</evidence>
<dbReference type="RefSeq" id="WP_208263514.1">
    <property type="nucleotide sequence ID" value="NZ_JAGEOJ010000034.1"/>
</dbReference>
<dbReference type="Proteomes" id="UP000669179">
    <property type="component" value="Unassembled WGS sequence"/>
</dbReference>
<reference evidence="1" key="1">
    <citation type="submission" date="2021-03" db="EMBL/GenBank/DDBJ databases">
        <authorList>
            <person name="Kanchanasin P."/>
            <person name="Saeng-In P."/>
            <person name="Phongsopitanun W."/>
            <person name="Yuki M."/>
            <person name="Kudo T."/>
            <person name="Ohkuma M."/>
            <person name="Tanasupawat S."/>
        </authorList>
    </citation>
    <scope>NUCLEOTIDE SEQUENCE</scope>
    <source>
        <strain evidence="1">GKU 128</strain>
    </source>
</reference>
<protein>
    <submittedName>
        <fullName evidence="1">Uncharacterized protein</fullName>
    </submittedName>
</protein>
<accession>A0A939TAD6</accession>
<gene>
    <name evidence="1" type="ORF">J4573_49975</name>
</gene>
<keyword evidence="2" id="KW-1185">Reference proteome</keyword>
<comment type="caution">
    <text evidence="1">The sequence shown here is derived from an EMBL/GenBank/DDBJ whole genome shotgun (WGS) entry which is preliminary data.</text>
</comment>
<evidence type="ECO:0000313" key="2">
    <source>
        <dbReference type="Proteomes" id="UP000669179"/>
    </source>
</evidence>
<sequence>MDVETIQGTGETVRAATPGETWRTKAPAELSMDELAEALDFLAANSTVDDVLGTALARELVARTAA</sequence>
<organism evidence="1 2">
    <name type="scientific">Actinomadura barringtoniae</name>
    <dbReference type="NCBI Taxonomy" id="1427535"/>
    <lineage>
        <taxon>Bacteria</taxon>
        <taxon>Bacillati</taxon>
        <taxon>Actinomycetota</taxon>
        <taxon>Actinomycetes</taxon>
        <taxon>Streptosporangiales</taxon>
        <taxon>Thermomonosporaceae</taxon>
        <taxon>Actinomadura</taxon>
    </lineage>
</organism>
<dbReference type="EMBL" id="JAGEOJ010000034">
    <property type="protein sequence ID" value="MBO2455289.1"/>
    <property type="molecule type" value="Genomic_DNA"/>
</dbReference>
<proteinExistence type="predicted"/>